<reference evidence="3 4" key="1">
    <citation type="journal article" date="2019" name="Plant Biotechnol. J.">
        <title>The red bayberry genome and genetic basis of sex determination.</title>
        <authorList>
            <person name="Jia H.M."/>
            <person name="Jia H.J."/>
            <person name="Cai Q.L."/>
            <person name="Wang Y."/>
            <person name="Zhao H.B."/>
            <person name="Yang W.F."/>
            <person name="Wang G.Y."/>
            <person name="Li Y.H."/>
            <person name="Zhan D.L."/>
            <person name="Shen Y.T."/>
            <person name="Niu Q.F."/>
            <person name="Chang L."/>
            <person name="Qiu J."/>
            <person name="Zhao L."/>
            <person name="Xie H.B."/>
            <person name="Fu W.Y."/>
            <person name="Jin J."/>
            <person name="Li X.W."/>
            <person name="Jiao Y."/>
            <person name="Zhou C.C."/>
            <person name="Tu T."/>
            <person name="Chai C.Y."/>
            <person name="Gao J.L."/>
            <person name="Fan L.J."/>
            <person name="van de Weg E."/>
            <person name="Wang J.Y."/>
            <person name="Gao Z.S."/>
        </authorList>
    </citation>
    <scope>NUCLEOTIDE SEQUENCE [LARGE SCALE GENOMIC DNA]</scope>
    <source>
        <tissue evidence="3">Leaves</tissue>
    </source>
</reference>
<keyword evidence="4" id="KW-1185">Reference proteome</keyword>
<proteinExistence type="predicted"/>
<dbReference type="Proteomes" id="UP000516437">
    <property type="component" value="Chromosome 3"/>
</dbReference>
<dbReference type="AlphaFoldDB" id="A0A6A1W3D1"/>
<organism evidence="3 4">
    <name type="scientific">Morella rubra</name>
    <name type="common">Chinese bayberry</name>
    <dbReference type="NCBI Taxonomy" id="262757"/>
    <lineage>
        <taxon>Eukaryota</taxon>
        <taxon>Viridiplantae</taxon>
        <taxon>Streptophyta</taxon>
        <taxon>Embryophyta</taxon>
        <taxon>Tracheophyta</taxon>
        <taxon>Spermatophyta</taxon>
        <taxon>Magnoliopsida</taxon>
        <taxon>eudicotyledons</taxon>
        <taxon>Gunneridae</taxon>
        <taxon>Pentapetalae</taxon>
        <taxon>rosids</taxon>
        <taxon>fabids</taxon>
        <taxon>Fagales</taxon>
        <taxon>Myricaceae</taxon>
        <taxon>Morella</taxon>
    </lineage>
</organism>
<dbReference type="Pfam" id="PF01095">
    <property type="entry name" value="Pectinesterase"/>
    <property type="match status" value="1"/>
</dbReference>
<evidence type="ECO:0000256" key="1">
    <source>
        <dbReference type="ARBA" id="ARBA00022801"/>
    </source>
</evidence>
<sequence>MGDFALSICFYAEIANMGPGAVLNERVTWHGIKKDHSGPFLGGDAWSMDQAHWDSLVLCIKDKVDLPHY</sequence>
<feature type="domain" description="Pectinesterase catalytic" evidence="2">
    <location>
        <begin position="2"/>
        <end position="34"/>
    </location>
</feature>
<comment type="caution">
    <text evidence="3">The sequence shown here is derived from an EMBL/GenBank/DDBJ whole genome shotgun (WGS) entry which is preliminary data.</text>
</comment>
<name>A0A6A1W3D1_9ROSI</name>
<dbReference type="GO" id="GO:0030599">
    <property type="term" value="F:pectinesterase activity"/>
    <property type="evidence" value="ECO:0007669"/>
    <property type="project" value="InterPro"/>
</dbReference>
<accession>A0A6A1W3D1</accession>
<evidence type="ECO:0000313" key="4">
    <source>
        <dbReference type="Proteomes" id="UP000516437"/>
    </source>
</evidence>
<keyword evidence="1" id="KW-0378">Hydrolase</keyword>
<dbReference type="EMBL" id="RXIC02000021">
    <property type="protein sequence ID" value="KAB1219722.1"/>
    <property type="molecule type" value="Genomic_DNA"/>
</dbReference>
<protein>
    <submittedName>
        <fullName evidence="3">Putative pectinesterase/pectinesterase inhibitor 28</fullName>
    </submittedName>
</protein>
<evidence type="ECO:0000313" key="3">
    <source>
        <dbReference type="EMBL" id="KAB1219722.1"/>
    </source>
</evidence>
<gene>
    <name evidence="3" type="ORF">CJ030_MR3G019175</name>
</gene>
<evidence type="ECO:0000259" key="2">
    <source>
        <dbReference type="Pfam" id="PF01095"/>
    </source>
</evidence>
<dbReference type="GO" id="GO:0042545">
    <property type="term" value="P:cell wall modification"/>
    <property type="evidence" value="ECO:0007669"/>
    <property type="project" value="InterPro"/>
</dbReference>
<dbReference type="InterPro" id="IPR000070">
    <property type="entry name" value="Pectinesterase_cat"/>
</dbReference>